<organism evidence="1 2">
    <name type="scientific">Inhella crocodyli</name>
    <dbReference type="NCBI Taxonomy" id="2499851"/>
    <lineage>
        <taxon>Bacteria</taxon>
        <taxon>Pseudomonadati</taxon>
        <taxon>Pseudomonadota</taxon>
        <taxon>Betaproteobacteria</taxon>
        <taxon>Burkholderiales</taxon>
        <taxon>Sphaerotilaceae</taxon>
        <taxon>Inhella</taxon>
    </lineage>
</organism>
<protein>
    <recommendedName>
        <fullName evidence="3">SCP2 domain-containing protein</fullName>
    </recommendedName>
</protein>
<reference evidence="1 2" key="1">
    <citation type="submission" date="2019-01" db="EMBL/GenBank/DDBJ databases">
        <authorList>
            <person name="Chen W.-M."/>
        </authorList>
    </citation>
    <scope>NUCLEOTIDE SEQUENCE [LARGE SCALE GENOMIC DNA]</scope>
    <source>
        <strain evidence="1 2">CCP-18</strain>
    </source>
</reference>
<accession>A0A437LTC0</accession>
<dbReference type="AlphaFoldDB" id="A0A437LTC0"/>
<dbReference type="RefSeq" id="WP_127681662.1">
    <property type="nucleotide sequence ID" value="NZ_SACM01000001.1"/>
</dbReference>
<dbReference type="EMBL" id="SACM01000001">
    <property type="protein sequence ID" value="RVT88463.1"/>
    <property type="molecule type" value="Genomic_DNA"/>
</dbReference>
<evidence type="ECO:0008006" key="3">
    <source>
        <dbReference type="Google" id="ProtNLM"/>
    </source>
</evidence>
<sequence>MIDWPNVLAPALQERLVLLLNHVIGREPAAMARLLPFQQSTMVVSVQGAPAWAPALPDLALRITPAGLLERVAEPVADAQLRVTLDASNPVASAMAALKGQRQGVNVSGDAALAGAVNWLFENLRFDPADELARAVGPAPAQFVAQVGQGLKDGLAALLQRGAR</sequence>
<keyword evidence="2" id="KW-1185">Reference proteome</keyword>
<dbReference type="OrthoDB" id="8525483at2"/>
<dbReference type="Proteomes" id="UP000288587">
    <property type="component" value="Unassembled WGS sequence"/>
</dbReference>
<name>A0A437LTC0_9BURK</name>
<evidence type="ECO:0000313" key="1">
    <source>
        <dbReference type="EMBL" id="RVT88463.1"/>
    </source>
</evidence>
<evidence type="ECO:0000313" key="2">
    <source>
        <dbReference type="Proteomes" id="UP000288587"/>
    </source>
</evidence>
<proteinExistence type="predicted"/>
<gene>
    <name evidence="1" type="ORF">EOD73_05675</name>
</gene>
<comment type="caution">
    <text evidence="1">The sequence shown here is derived from an EMBL/GenBank/DDBJ whole genome shotgun (WGS) entry which is preliminary data.</text>
</comment>